<dbReference type="STRING" id="1120990.SAMN03080614_101323"/>
<organism evidence="1 2">
    <name type="scientific">Anaerobranca gottschalkii DSM 13577</name>
    <dbReference type="NCBI Taxonomy" id="1120990"/>
    <lineage>
        <taxon>Bacteria</taxon>
        <taxon>Bacillati</taxon>
        <taxon>Bacillota</taxon>
        <taxon>Clostridia</taxon>
        <taxon>Eubacteriales</taxon>
        <taxon>Proteinivoracaceae</taxon>
        <taxon>Anaerobranca</taxon>
    </lineage>
</organism>
<dbReference type="RefSeq" id="WP_091349884.1">
    <property type="nucleotide sequence ID" value="NZ_FOIF01000013.1"/>
</dbReference>
<keyword evidence="2" id="KW-1185">Reference proteome</keyword>
<evidence type="ECO:0000313" key="1">
    <source>
        <dbReference type="EMBL" id="SES85253.1"/>
    </source>
</evidence>
<dbReference type="OrthoDB" id="9783544at2"/>
<dbReference type="EMBL" id="FOIF01000013">
    <property type="protein sequence ID" value="SES85253.1"/>
    <property type="molecule type" value="Genomic_DNA"/>
</dbReference>
<name>A0A1H9ZU23_9FIRM</name>
<evidence type="ECO:0000313" key="2">
    <source>
        <dbReference type="Proteomes" id="UP000243819"/>
    </source>
</evidence>
<dbReference type="Proteomes" id="UP000243819">
    <property type="component" value="Unassembled WGS sequence"/>
</dbReference>
<protein>
    <submittedName>
        <fullName evidence="1">Uncharacterized protein</fullName>
    </submittedName>
</protein>
<reference evidence="2" key="1">
    <citation type="submission" date="2016-10" db="EMBL/GenBank/DDBJ databases">
        <authorList>
            <person name="Varghese N."/>
            <person name="Submissions S."/>
        </authorList>
    </citation>
    <scope>NUCLEOTIDE SEQUENCE [LARGE SCALE GENOMIC DNA]</scope>
    <source>
        <strain evidence="2">DSM 13577</strain>
    </source>
</reference>
<dbReference type="AlphaFoldDB" id="A0A1H9ZU23"/>
<sequence>MSQILKEKLMDQDIYSVSIVGMGKNTGKTVTLNYLISLLDPLTLGVTSIGIDGEKIDNLTFTPKPSISLKKGTVVATGEKTLKEFTSSYEILEGTGIFNPLGEIVMVRLQEDGEVLLGGPERTTDLKKIISTFKKYGCGKVLVDGAIDRRAAASPYVTDGMVFVTGAAFSRDFTRLVGETVHRLNMLTLPQTSISLEREDKIQLISGEEINFLPIKSALLADQLIGYFKGDRENLLYIPGALTDSFLQKIVPWIKKGYKIGIIVKDGTKVFLSPKAYGQFTDSGGKIEVLKSCKPLALGVNPLSEEGYGFDSTALVNSLQQLVPIPVFDPLK</sequence>
<accession>A0A1H9ZU23</accession>
<proteinExistence type="predicted"/>
<gene>
    <name evidence="1" type="ORF">SAMN03080614_101323</name>
</gene>